<keyword evidence="6 10" id="KW-0238">DNA-binding</keyword>
<dbReference type="PANTHER" id="PTHR24083">
    <property type="entry name" value="NUCLEAR HORMONE RECEPTOR"/>
    <property type="match status" value="1"/>
</dbReference>
<feature type="region of interest" description="Disordered" evidence="11">
    <location>
        <begin position="284"/>
        <end position="310"/>
    </location>
</feature>
<dbReference type="Pfam" id="PF00104">
    <property type="entry name" value="Hormone_recep"/>
    <property type="match status" value="1"/>
</dbReference>
<keyword evidence="8 10" id="KW-0675">Receptor</keyword>
<dbReference type="Gene3D" id="3.30.50.10">
    <property type="entry name" value="Erythroid Transcription Factor GATA-1, subunit A"/>
    <property type="match status" value="1"/>
</dbReference>
<evidence type="ECO:0000256" key="4">
    <source>
        <dbReference type="ARBA" id="ARBA00022833"/>
    </source>
</evidence>
<evidence type="ECO:0000256" key="10">
    <source>
        <dbReference type="RuleBase" id="RU004334"/>
    </source>
</evidence>
<evidence type="ECO:0000259" key="12">
    <source>
        <dbReference type="PROSITE" id="PS51030"/>
    </source>
</evidence>
<proteinExistence type="inferred from homology"/>
<sequence>MDIHEKNINNNKSLSNNNDCSSPNETSPTINDDDDNSSHSSIESNNDEQEQLVQPKEEPILNYYNSLIPPKTASNAENPFGILSMCLPSSSTSTSTSSSSSKMVRPHSFTNHRYAVVQPYPISPHAYFANMAKYTEAAAAAVVAEQQRNQQVAKLAAAAAAAAGVMGSNSMSTNHNIGNNLICAVCGDISSGKHYGILACNGCSGFFKRSVRRKLIYRCQANTGMCIVDKAHRNQCQACRLKKCLQMGMIKEAVQNERQPRNSAQVRADSVDFHCDGNGTTVSVMHHRPTNSNSASSPGEGSTSSIKQDDECDLSTSQIFPNETDDQISATSAQILLMIVKWIRNLPTFSSLPFRDQLILLEESWSELFLLWAIQCSTSLENGGPLFTAALNRYQLENENGKSLYRLLNDILYRFKQLKLDPIEFACLKAIVLFRFDTRTLRESKMVENLQDQAQITLAQFTQIHNPTQPTRFGRLLLTLPLLRSIPSLLIEKTYFARTIGNTSMSKLLSDMFKN</sequence>
<keyword evidence="17" id="KW-1185">Reference proteome</keyword>
<evidence type="ECO:0000313" key="17">
    <source>
        <dbReference type="Proteomes" id="UP000663832"/>
    </source>
</evidence>
<dbReference type="InterPro" id="IPR001723">
    <property type="entry name" value="Nuclear_hrmn_rcpt"/>
</dbReference>
<dbReference type="SUPFAM" id="SSF48508">
    <property type="entry name" value="Nuclear receptor ligand-binding domain"/>
    <property type="match status" value="1"/>
</dbReference>
<dbReference type="InterPro" id="IPR001628">
    <property type="entry name" value="Znf_hrmn_rcpt"/>
</dbReference>
<evidence type="ECO:0000256" key="11">
    <source>
        <dbReference type="SAM" id="MobiDB-lite"/>
    </source>
</evidence>
<organism evidence="15 17">
    <name type="scientific">Adineta steineri</name>
    <dbReference type="NCBI Taxonomy" id="433720"/>
    <lineage>
        <taxon>Eukaryota</taxon>
        <taxon>Metazoa</taxon>
        <taxon>Spiralia</taxon>
        <taxon>Gnathifera</taxon>
        <taxon>Rotifera</taxon>
        <taxon>Eurotatoria</taxon>
        <taxon>Bdelloidea</taxon>
        <taxon>Adinetida</taxon>
        <taxon>Adinetidae</taxon>
        <taxon>Adineta</taxon>
    </lineage>
</organism>
<dbReference type="GO" id="GO:0005634">
    <property type="term" value="C:nucleus"/>
    <property type="evidence" value="ECO:0007669"/>
    <property type="project" value="UniProtKB-SubCell"/>
</dbReference>
<dbReference type="Gene3D" id="1.10.565.10">
    <property type="entry name" value="Retinoid X Receptor"/>
    <property type="match status" value="1"/>
</dbReference>
<protein>
    <submittedName>
        <fullName evidence="15">Uncharacterized protein</fullName>
    </submittedName>
</protein>
<dbReference type="PRINTS" id="PR00047">
    <property type="entry name" value="STROIDFINGER"/>
</dbReference>
<reference evidence="15" key="1">
    <citation type="submission" date="2021-02" db="EMBL/GenBank/DDBJ databases">
        <authorList>
            <person name="Nowell W R."/>
        </authorList>
    </citation>
    <scope>NUCLEOTIDE SEQUENCE</scope>
</reference>
<evidence type="ECO:0000256" key="1">
    <source>
        <dbReference type="ARBA" id="ARBA00004123"/>
    </source>
</evidence>
<dbReference type="Proteomes" id="UP000663877">
    <property type="component" value="Unassembled WGS sequence"/>
</dbReference>
<evidence type="ECO:0000313" key="14">
    <source>
        <dbReference type="EMBL" id="CAF0801755.1"/>
    </source>
</evidence>
<dbReference type="EMBL" id="CAJNOI010000016">
    <property type="protein sequence ID" value="CAF0813175.1"/>
    <property type="molecule type" value="Genomic_DNA"/>
</dbReference>
<accession>A0A813SUL9</accession>
<dbReference type="FunFam" id="1.10.565.10:FF:000011">
    <property type="entry name" value="Nuclear receptor subfamily 5, group A, member 2"/>
    <property type="match status" value="1"/>
</dbReference>
<keyword evidence="3 10" id="KW-0863">Zinc-finger</keyword>
<dbReference type="AlphaFoldDB" id="A0A813SUL9"/>
<dbReference type="InterPro" id="IPR050274">
    <property type="entry name" value="Nuclear_hormone_rcpt_NR2"/>
</dbReference>
<dbReference type="OrthoDB" id="5771769at2759"/>
<comment type="similarity">
    <text evidence="10">Belongs to the nuclear hormone receptor family.</text>
</comment>
<dbReference type="SUPFAM" id="SSF57716">
    <property type="entry name" value="Glucocorticoid receptor-like (DNA-binding domain)"/>
    <property type="match status" value="1"/>
</dbReference>
<dbReference type="PRINTS" id="PR00398">
    <property type="entry name" value="STRDHORMONER"/>
</dbReference>
<keyword evidence="7 10" id="KW-0804">Transcription</keyword>
<dbReference type="Proteomes" id="UP000663832">
    <property type="component" value="Unassembled WGS sequence"/>
</dbReference>
<dbReference type="InterPro" id="IPR035500">
    <property type="entry name" value="NHR-like_dom_sf"/>
</dbReference>
<dbReference type="SMART" id="SM00430">
    <property type="entry name" value="HOLI"/>
    <property type="match status" value="1"/>
</dbReference>
<evidence type="ECO:0000313" key="16">
    <source>
        <dbReference type="EMBL" id="CAF0813175.1"/>
    </source>
</evidence>
<dbReference type="FunFam" id="3.30.50.10:FF:000028">
    <property type="entry name" value="Nuclear receptor subfamily 2, group E, member 3"/>
    <property type="match status" value="1"/>
</dbReference>
<comment type="caution">
    <text evidence="15">The sequence shown here is derived from an EMBL/GenBank/DDBJ whole genome shotgun (WGS) entry which is preliminary data.</text>
</comment>
<dbReference type="CDD" id="cd06970">
    <property type="entry name" value="NR_DBD_PNR"/>
    <property type="match status" value="1"/>
</dbReference>
<dbReference type="PROSITE" id="PS51843">
    <property type="entry name" value="NR_LBD"/>
    <property type="match status" value="1"/>
</dbReference>
<dbReference type="InterPro" id="IPR013088">
    <property type="entry name" value="Znf_NHR/GATA"/>
</dbReference>
<evidence type="ECO:0000256" key="7">
    <source>
        <dbReference type="ARBA" id="ARBA00023163"/>
    </source>
</evidence>
<dbReference type="GO" id="GO:0008270">
    <property type="term" value="F:zinc ion binding"/>
    <property type="evidence" value="ECO:0007669"/>
    <property type="project" value="UniProtKB-KW"/>
</dbReference>
<dbReference type="EMBL" id="CAJNOM010000016">
    <property type="protein sequence ID" value="CAF0801755.1"/>
    <property type="molecule type" value="Genomic_DNA"/>
</dbReference>
<evidence type="ECO:0000256" key="9">
    <source>
        <dbReference type="ARBA" id="ARBA00023242"/>
    </source>
</evidence>
<comment type="subcellular location">
    <subcellularLocation>
        <location evidence="1 10">Nucleus</location>
    </subcellularLocation>
</comment>
<evidence type="ECO:0000256" key="5">
    <source>
        <dbReference type="ARBA" id="ARBA00023015"/>
    </source>
</evidence>
<dbReference type="GO" id="GO:0045944">
    <property type="term" value="P:positive regulation of transcription by RNA polymerase II"/>
    <property type="evidence" value="ECO:0007669"/>
    <property type="project" value="UniProtKB-ARBA"/>
</dbReference>
<dbReference type="GO" id="GO:0003700">
    <property type="term" value="F:DNA-binding transcription factor activity"/>
    <property type="evidence" value="ECO:0007669"/>
    <property type="project" value="InterPro"/>
</dbReference>
<dbReference type="PROSITE" id="PS00031">
    <property type="entry name" value="NUCLEAR_REC_DBD_1"/>
    <property type="match status" value="1"/>
</dbReference>
<dbReference type="PROSITE" id="PS51030">
    <property type="entry name" value="NUCLEAR_REC_DBD_2"/>
    <property type="match status" value="1"/>
</dbReference>
<dbReference type="EMBL" id="CAJNOM010000017">
    <property type="protein sequence ID" value="CAF0805611.1"/>
    <property type="molecule type" value="Genomic_DNA"/>
</dbReference>
<keyword evidence="5 10" id="KW-0805">Transcription regulation</keyword>
<name>A0A813SUL9_9BILA</name>
<evidence type="ECO:0000256" key="6">
    <source>
        <dbReference type="ARBA" id="ARBA00023125"/>
    </source>
</evidence>
<dbReference type="Pfam" id="PF00105">
    <property type="entry name" value="zf-C4"/>
    <property type="match status" value="1"/>
</dbReference>
<evidence type="ECO:0000256" key="8">
    <source>
        <dbReference type="ARBA" id="ARBA00023170"/>
    </source>
</evidence>
<gene>
    <name evidence="16" type="ORF">BJG266_LOCUS5846</name>
    <name evidence="14" type="ORF">QVE165_LOCUS4256</name>
    <name evidence="15" type="ORF">QVE165_LOCUS4457</name>
</gene>
<keyword evidence="2 10" id="KW-0479">Metal-binding</keyword>
<keyword evidence="4 10" id="KW-0862">Zinc</keyword>
<evidence type="ECO:0000259" key="13">
    <source>
        <dbReference type="PROSITE" id="PS51843"/>
    </source>
</evidence>
<feature type="region of interest" description="Disordered" evidence="11">
    <location>
        <begin position="1"/>
        <end position="55"/>
    </location>
</feature>
<evidence type="ECO:0000256" key="3">
    <source>
        <dbReference type="ARBA" id="ARBA00022771"/>
    </source>
</evidence>
<dbReference type="SMART" id="SM00399">
    <property type="entry name" value="ZnF_C4"/>
    <property type="match status" value="1"/>
</dbReference>
<dbReference type="GO" id="GO:0043565">
    <property type="term" value="F:sequence-specific DNA binding"/>
    <property type="evidence" value="ECO:0007669"/>
    <property type="project" value="InterPro"/>
</dbReference>
<evidence type="ECO:0000256" key="2">
    <source>
        <dbReference type="ARBA" id="ARBA00022723"/>
    </source>
</evidence>
<dbReference type="InterPro" id="IPR000536">
    <property type="entry name" value="Nucl_hrmn_rcpt_lig-bd"/>
</dbReference>
<evidence type="ECO:0000313" key="15">
    <source>
        <dbReference type="EMBL" id="CAF0805611.1"/>
    </source>
</evidence>
<feature type="domain" description="Nuclear receptor" evidence="12">
    <location>
        <begin position="180"/>
        <end position="256"/>
    </location>
</feature>
<feature type="domain" description="NR LBD" evidence="13">
    <location>
        <begin position="262"/>
        <end position="515"/>
    </location>
</feature>
<keyword evidence="9 10" id="KW-0539">Nucleus</keyword>
<feature type="compositionally biased region" description="Low complexity" evidence="11">
    <location>
        <begin position="8"/>
        <end position="22"/>
    </location>
</feature>
<feature type="compositionally biased region" description="Low complexity" evidence="11">
    <location>
        <begin position="291"/>
        <end position="305"/>
    </location>
</feature>